<protein>
    <recommendedName>
        <fullName evidence="6">CCZ1/INTU/HSP4 first Longin domain-containing protein</fullName>
    </recommendedName>
</protein>
<dbReference type="GO" id="GO:0016192">
    <property type="term" value="P:vesicle-mediated transport"/>
    <property type="evidence" value="ECO:0007669"/>
    <property type="project" value="InterPro"/>
</dbReference>
<feature type="region of interest" description="Disordered" evidence="1">
    <location>
        <begin position="374"/>
        <end position="414"/>
    </location>
</feature>
<reference evidence="4 5" key="1">
    <citation type="submission" date="2020-11" db="EMBL/GenBank/DDBJ databases">
        <authorList>
            <person name="Wallbank WR R."/>
            <person name="Pardo Diaz C."/>
            <person name="Kozak K."/>
            <person name="Martin S."/>
            <person name="Jiggins C."/>
            <person name="Moest M."/>
            <person name="Warren A I."/>
            <person name="Generalovic N T."/>
            <person name="Byers J.R.P. K."/>
            <person name="Montejo-Kovacevich G."/>
            <person name="Yen C E."/>
        </authorList>
    </citation>
    <scope>NUCLEOTIDE SEQUENCE [LARGE SCALE GENOMIC DNA]</scope>
</reference>
<dbReference type="InParanoid" id="A0A7R8YXN5"/>
<sequence length="836" mass="94371">MAKETMIVFVYDTECCKTEADDPVEAVLYFHPSWVSDIQKLSLCGQLMGTTHFLSETFFKPKIISLQNGKFVLKEFGRFVLAVGTDRNLPASLLEHRAELLTSLVKLFHRDIQTIHDQFSINGQYKNLSEKLYHIFETYLPILQYNGNVFQNVPTLRLPKSASNIFLDAIQTLQSCQQSKGVLGGTILYHNKVVATQLSPEITKNLVLTDPYRIKSTAEPVAVDFYVPIGVQLIVVYISTKDYRKLAHDAQKAQSVVMQTVSHTIMPHQFPKRKIKRDKSLIFTNIPEEGTCDSQPLANGNLRTKSNANRPNHLPLKFKNVTAKDVPESGFASINFDETDSYPEFIGRTSVCSTPMTENKILHGHVMSICANPVENSNSEEEPPNNVSKTDINSSKDAKETNPTETTDPPQQSSLFDINNFFSNFMKNPQTFERRNSFTDIQDSIKRMTRRFSRSFSLGWGKIEVNGEGTSTPDFVDDVEKKSSYKTIADPTYPVFNSGGGPISKSLFHEFLESYYKSCDEDIRHDDKINRLVDEFREFDGNIKSENKIDDSKENNEECKDDVTATTDNQSKVSKSTRKSLTLPLKPLNDEQSSSSTSIFERKKLSGIQLTPLMTKLSILASNDERSSGFASWDTTPAIEAATPLESHKGLRRKSSLRYDEIAPGTTDQGYQKVELYVCGQQNMTLLLLMEEGAGKKQELVQAMFDTCVSKLGRLEVNLNQTLNVNVDGDKSEGGYSYICVDPKWDTIQRGGPWSPNDLISLEYLHRDLHQKNPITDLLIRTDDSVIYGYKCGRNEVFYKQLAHPQNGLPPPADTMGTISLRAKRRLERDHAYILF</sequence>
<dbReference type="InterPro" id="IPR043987">
    <property type="entry name" value="CCZ1/INTU/HSP4_longin_1"/>
</dbReference>
<dbReference type="Pfam" id="PF19033">
    <property type="entry name" value="Intu_longin_3"/>
    <property type="match status" value="1"/>
</dbReference>
<feature type="compositionally biased region" description="Polar residues" evidence="1">
    <location>
        <begin position="564"/>
        <end position="574"/>
    </location>
</feature>
<evidence type="ECO:0000256" key="1">
    <source>
        <dbReference type="SAM" id="MobiDB-lite"/>
    </source>
</evidence>
<dbReference type="PANTHER" id="PTHR14407:SF9">
    <property type="entry name" value="BLOC-3 COMPLEX MEMBER HPS4"/>
    <property type="match status" value="1"/>
</dbReference>
<feature type="compositionally biased region" description="Polar residues" evidence="1">
    <location>
        <begin position="403"/>
        <end position="414"/>
    </location>
</feature>
<evidence type="ECO:0000313" key="4">
    <source>
        <dbReference type="EMBL" id="CAD7088097.1"/>
    </source>
</evidence>
<dbReference type="Proteomes" id="UP000594454">
    <property type="component" value="Chromosome 4"/>
</dbReference>
<accession>A0A7R8YXN5</accession>
<dbReference type="GO" id="GO:0005085">
    <property type="term" value="F:guanyl-nucleotide exchange factor activity"/>
    <property type="evidence" value="ECO:0007669"/>
    <property type="project" value="TreeGrafter"/>
</dbReference>
<dbReference type="GO" id="GO:0031267">
    <property type="term" value="F:small GTPase binding"/>
    <property type="evidence" value="ECO:0007669"/>
    <property type="project" value="TreeGrafter"/>
</dbReference>
<dbReference type="Pfam" id="PF19031">
    <property type="entry name" value="Intu_longin_1"/>
    <property type="match status" value="1"/>
</dbReference>
<dbReference type="InterPro" id="IPR026091">
    <property type="entry name" value="HPS4"/>
</dbReference>
<feature type="domain" description="CCZ1/INTU/HSP4 first Longin" evidence="2">
    <location>
        <begin position="6"/>
        <end position="110"/>
    </location>
</feature>
<evidence type="ECO:0000259" key="3">
    <source>
        <dbReference type="Pfam" id="PF19033"/>
    </source>
</evidence>
<dbReference type="InterPro" id="IPR043989">
    <property type="entry name" value="CCZ1/INTU/HSP4_longin_3"/>
</dbReference>
<dbReference type="GO" id="GO:0031410">
    <property type="term" value="C:cytoplasmic vesicle"/>
    <property type="evidence" value="ECO:0007669"/>
    <property type="project" value="TreeGrafter"/>
</dbReference>
<dbReference type="EMBL" id="LR899012">
    <property type="protein sequence ID" value="CAD7088097.1"/>
    <property type="molecule type" value="Genomic_DNA"/>
</dbReference>
<feature type="domain" description="CCZ1/INTU/HPS4 third Longin" evidence="3">
    <location>
        <begin position="735"/>
        <end position="826"/>
    </location>
</feature>
<dbReference type="GO" id="GO:0006605">
    <property type="term" value="P:protein targeting"/>
    <property type="evidence" value="ECO:0007669"/>
    <property type="project" value="TreeGrafter"/>
</dbReference>
<evidence type="ECO:0008006" key="6">
    <source>
        <dbReference type="Google" id="ProtNLM"/>
    </source>
</evidence>
<dbReference type="GO" id="GO:0031085">
    <property type="term" value="C:BLOC-3 complex"/>
    <property type="evidence" value="ECO:0007669"/>
    <property type="project" value="TreeGrafter"/>
</dbReference>
<dbReference type="GO" id="GO:0005765">
    <property type="term" value="C:lysosomal membrane"/>
    <property type="evidence" value="ECO:0007669"/>
    <property type="project" value="TreeGrafter"/>
</dbReference>
<gene>
    <name evidence="4" type="ORF">HERILL_LOCUS10753</name>
</gene>
<keyword evidence="5" id="KW-1185">Reference proteome</keyword>
<organism evidence="4 5">
    <name type="scientific">Hermetia illucens</name>
    <name type="common">Black soldier fly</name>
    <dbReference type="NCBI Taxonomy" id="343691"/>
    <lineage>
        <taxon>Eukaryota</taxon>
        <taxon>Metazoa</taxon>
        <taxon>Ecdysozoa</taxon>
        <taxon>Arthropoda</taxon>
        <taxon>Hexapoda</taxon>
        <taxon>Insecta</taxon>
        <taxon>Pterygota</taxon>
        <taxon>Neoptera</taxon>
        <taxon>Endopterygota</taxon>
        <taxon>Diptera</taxon>
        <taxon>Brachycera</taxon>
        <taxon>Stratiomyomorpha</taxon>
        <taxon>Stratiomyidae</taxon>
        <taxon>Hermetiinae</taxon>
        <taxon>Hermetia</taxon>
    </lineage>
</organism>
<evidence type="ECO:0000313" key="5">
    <source>
        <dbReference type="Proteomes" id="UP000594454"/>
    </source>
</evidence>
<feature type="compositionally biased region" description="Basic and acidic residues" evidence="1">
    <location>
        <begin position="546"/>
        <end position="563"/>
    </location>
</feature>
<dbReference type="AlphaFoldDB" id="A0A7R8YXN5"/>
<feature type="region of interest" description="Disordered" evidence="1">
    <location>
        <begin position="546"/>
        <end position="579"/>
    </location>
</feature>
<dbReference type="OrthoDB" id="16754at2759"/>
<dbReference type="FunCoup" id="A0A7R8YXN5">
    <property type="interactions" value="14"/>
</dbReference>
<evidence type="ECO:0000259" key="2">
    <source>
        <dbReference type="Pfam" id="PF19031"/>
    </source>
</evidence>
<name>A0A7R8YXN5_HERIL</name>
<dbReference type="PANTHER" id="PTHR14407">
    <property type="entry name" value="HERMANSKY-PUDLAK SYNDROME 4 PROTEIN LIGHT-EAR PROTEIN-RELATED"/>
    <property type="match status" value="1"/>
</dbReference>
<proteinExistence type="predicted"/>